<dbReference type="InterPro" id="IPR000172">
    <property type="entry name" value="GMC_OxRdtase_N"/>
</dbReference>
<dbReference type="InterPro" id="IPR007867">
    <property type="entry name" value="GMC_OxRtase_C"/>
</dbReference>
<dbReference type="SUPFAM" id="SSF51905">
    <property type="entry name" value="FAD/NAD(P)-binding domain"/>
    <property type="match status" value="1"/>
</dbReference>
<dbReference type="EMBL" id="MU005769">
    <property type="protein sequence ID" value="KAF2710579.1"/>
    <property type="molecule type" value="Genomic_DNA"/>
</dbReference>
<dbReference type="GO" id="GO:0016614">
    <property type="term" value="F:oxidoreductase activity, acting on CH-OH group of donors"/>
    <property type="evidence" value="ECO:0007669"/>
    <property type="project" value="InterPro"/>
</dbReference>
<dbReference type="PROSITE" id="PS00624">
    <property type="entry name" value="GMC_OXRED_2"/>
    <property type="match status" value="1"/>
</dbReference>
<protein>
    <submittedName>
        <fullName evidence="4">GMC oxidoreductase</fullName>
    </submittedName>
</protein>
<evidence type="ECO:0000256" key="2">
    <source>
        <dbReference type="SAM" id="SignalP"/>
    </source>
</evidence>
<dbReference type="Proteomes" id="UP000799428">
    <property type="component" value="Unassembled WGS sequence"/>
</dbReference>
<dbReference type="Pfam" id="PF05199">
    <property type="entry name" value="GMC_oxred_C"/>
    <property type="match status" value="1"/>
</dbReference>
<feature type="domain" description="Glucose-methanol-choline oxidoreductase N-terminal" evidence="3">
    <location>
        <begin position="376"/>
        <end position="390"/>
    </location>
</feature>
<evidence type="ECO:0000259" key="3">
    <source>
        <dbReference type="PROSITE" id="PS00624"/>
    </source>
</evidence>
<proteinExistence type="inferred from homology"/>
<dbReference type="GO" id="GO:0050660">
    <property type="term" value="F:flavin adenine dinucleotide binding"/>
    <property type="evidence" value="ECO:0007669"/>
    <property type="project" value="InterPro"/>
</dbReference>
<dbReference type="OrthoDB" id="269227at2759"/>
<dbReference type="PIRSF" id="PIRSF000137">
    <property type="entry name" value="Alcohol_oxidase"/>
    <property type="match status" value="1"/>
</dbReference>
<dbReference type="Gene3D" id="3.30.560.10">
    <property type="entry name" value="Glucose Oxidase, domain 3"/>
    <property type="match status" value="2"/>
</dbReference>
<dbReference type="SUPFAM" id="SSF54373">
    <property type="entry name" value="FAD-linked reductases, C-terminal domain"/>
    <property type="match status" value="1"/>
</dbReference>
<evidence type="ECO:0000313" key="5">
    <source>
        <dbReference type="Proteomes" id="UP000799428"/>
    </source>
</evidence>
<accession>A0A6G1KCF1</accession>
<dbReference type="InterPro" id="IPR036188">
    <property type="entry name" value="FAD/NAD-bd_sf"/>
</dbReference>
<comment type="similarity">
    <text evidence="1">Belongs to the GMC oxidoreductase family.</text>
</comment>
<evidence type="ECO:0000256" key="1">
    <source>
        <dbReference type="ARBA" id="ARBA00010790"/>
    </source>
</evidence>
<gene>
    <name evidence="4" type="ORF">K504DRAFT_266084</name>
</gene>
<dbReference type="Pfam" id="PF00732">
    <property type="entry name" value="GMC_oxred_N"/>
    <property type="match status" value="1"/>
</dbReference>
<dbReference type="PANTHER" id="PTHR11552:SF213">
    <property type="entry name" value="DEHYDROGENASE, PUTATIVE-RELATED"/>
    <property type="match status" value="1"/>
</dbReference>
<name>A0A6G1KCF1_9PLEO</name>
<dbReference type="PANTHER" id="PTHR11552">
    <property type="entry name" value="GLUCOSE-METHANOL-CHOLINE GMC OXIDOREDUCTASE"/>
    <property type="match status" value="1"/>
</dbReference>
<feature type="chain" id="PRO_5026285496" evidence="2">
    <location>
        <begin position="25"/>
        <end position="674"/>
    </location>
</feature>
<dbReference type="InterPro" id="IPR012132">
    <property type="entry name" value="GMC_OxRdtase"/>
</dbReference>
<dbReference type="Gene3D" id="3.50.50.60">
    <property type="entry name" value="FAD/NAD(P)-binding domain"/>
    <property type="match status" value="2"/>
</dbReference>
<organism evidence="4 5">
    <name type="scientific">Pleomassaria siparia CBS 279.74</name>
    <dbReference type="NCBI Taxonomy" id="1314801"/>
    <lineage>
        <taxon>Eukaryota</taxon>
        <taxon>Fungi</taxon>
        <taxon>Dikarya</taxon>
        <taxon>Ascomycota</taxon>
        <taxon>Pezizomycotina</taxon>
        <taxon>Dothideomycetes</taxon>
        <taxon>Pleosporomycetidae</taxon>
        <taxon>Pleosporales</taxon>
        <taxon>Pleomassariaceae</taxon>
        <taxon>Pleomassaria</taxon>
    </lineage>
</organism>
<reference evidence="4" key="1">
    <citation type="journal article" date="2020" name="Stud. Mycol.">
        <title>101 Dothideomycetes genomes: a test case for predicting lifestyles and emergence of pathogens.</title>
        <authorList>
            <person name="Haridas S."/>
            <person name="Albert R."/>
            <person name="Binder M."/>
            <person name="Bloem J."/>
            <person name="Labutti K."/>
            <person name="Salamov A."/>
            <person name="Andreopoulos B."/>
            <person name="Baker S."/>
            <person name="Barry K."/>
            <person name="Bills G."/>
            <person name="Bluhm B."/>
            <person name="Cannon C."/>
            <person name="Castanera R."/>
            <person name="Culley D."/>
            <person name="Daum C."/>
            <person name="Ezra D."/>
            <person name="Gonzalez J."/>
            <person name="Henrissat B."/>
            <person name="Kuo A."/>
            <person name="Liang C."/>
            <person name="Lipzen A."/>
            <person name="Lutzoni F."/>
            <person name="Magnuson J."/>
            <person name="Mondo S."/>
            <person name="Nolan M."/>
            <person name="Ohm R."/>
            <person name="Pangilinan J."/>
            <person name="Park H.-J."/>
            <person name="Ramirez L."/>
            <person name="Alfaro M."/>
            <person name="Sun H."/>
            <person name="Tritt A."/>
            <person name="Yoshinaga Y."/>
            <person name="Zwiers L.-H."/>
            <person name="Turgeon B."/>
            <person name="Goodwin S."/>
            <person name="Spatafora J."/>
            <person name="Crous P."/>
            <person name="Grigoriev I."/>
        </authorList>
    </citation>
    <scope>NUCLEOTIDE SEQUENCE</scope>
    <source>
        <strain evidence="4">CBS 279.74</strain>
    </source>
</reference>
<dbReference type="AlphaFoldDB" id="A0A6G1KCF1"/>
<evidence type="ECO:0000313" key="4">
    <source>
        <dbReference type="EMBL" id="KAF2710579.1"/>
    </source>
</evidence>
<sequence>MVVFGIPAISLAALLSLNAPLCACSAPPTSFDTRTLDIYDYVVVGSGPGGGPLSARLAIAGFKVLLIEAGDDQGVNLRYQIPALHAQSSEEQGMRWDYYVNHYSDLERQKKDSKMTYRTPSGGFHVGPNGASGIGSPPAGSEPLGILYPRAGTLGGCSSHNALITVYPHKSDWNNIASLTGDLSWSADKMRGYFKILERSRYLPSGIIGHGFDGWLTTMVTDLTLVLQDFKLLSLVLGAATAMGKGLFDIIPTLEGLADILSRDINADTADRDSAEGLYQVPLAMNDYRRNSAREFVLDTANAKNSDGSRKYYLDILMNTLATKVRFDTTVTPPKAVGVDFLSGASLYRADPRASGNSKGTTGSVSALREVIISTGSFNTPQLLKLSGIGPAAELAKYNIPLIVDSPGVGTNLQDRYETSLGGQAPSAFHLTKDCTFLHSNPDPCYENWRDSPIFKGVYGSNGLSIGIVKKSSVALAEGADPDLFIAGAPAYFTGYFPGYANFSVASRDHWVWIALKAHSKNNAGTVTLKSSDPRDTPSINFNNFDAGVTVDNAHEKDLQAVAEGMEFGRKIFESVVPLDGSFTEMWPGADVKADAMKEFIKNEAWGHHACCTAKIGADGDKMAVLDSKFKVRGVQGLRVVDASVFPKIPGFYIAVPVYMVSEKAAEVILADAR</sequence>
<keyword evidence="2" id="KW-0732">Signal</keyword>
<keyword evidence="5" id="KW-1185">Reference proteome</keyword>
<feature type="signal peptide" evidence="2">
    <location>
        <begin position="1"/>
        <end position="24"/>
    </location>
</feature>